<evidence type="ECO:0000256" key="2">
    <source>
        <dbReference type="PROSITE-ProRule" id="PRU00169"/>
    </source>
</evidence>
<keyword evidence="1" id="KW-0597">Phosphoprotein</keyword>
<evidence type="ECO:0000313" key="4">
    <source>
        <dbReference type="EMBL" id="PAX51938.1"/>
    </source>
</evidence>
<dbReference type="Gene3D" id="3.40.50.2300">
    <property type="match status" value="1"/>
</dbReference>
<comment type="caution">
    <text evidence="2">Lacks conserved residue(s) required for the propagation of feature annotation.</text>
</comment>
<evidence type="ECO:0000256" key="1">
    <source>
        <dbReference type="ARBA" id="ARBA00022553"/>
    </source>
</evidence>
<dbReference type="SUPFAM" id="SSF52172">
    <property type="entry name" value="CheY-like"/>
    <property type="match status" value="1"/>
</dbReference>
<proteinExistence type="predicted"/>
<dbReference type="PANTHER" id="PTHR44591:SF23">
    <property type="entry name" value="CHEY SUBFAMILY"/>
    <property type="match status" value="1"/>
</dbReference>
<evidence type="ECO:0000259" key="3">
    <source>
        <dbReference type="PROSITE" id="PS50110"/>
    </source>
</evidence>
<dbReference type="PROSITE" id="PS50110">
    <property type="entry name" value="RESPONSE_REGULATORY"/>
    <property type="match status" value="1"/>
</dbReference>
<gene>
    <name evidence="4" type="ORF">CK510_22090</name>
</gene>
<reference evidence="4 5" key="1">
    <citation type="submission" date="2017-08" db="EMBL/GenBank/DDBJ databases">
        <title>Draft genome sequence of filamentous cyanobacterium Calothrix elsteri CCALA 953.</title>
        <authorList>
            <person name="Gagunashvili A.N."/>
            <person name="Elster J."/>
            <person name="Andresson O.S."/>
        </authorList>
    </citation>
    <scope>NUCLEOTIDE SEQUENCE [LARGE SCALE GENOMIC DNA]</scope>
    <source>
        <strain evidence="4 5">CCALA 953</strain>
    </source>
</reference>
<dbReference type="Pfam" id="PF00072">
    <property type="entry name" value="Response_reg"/>
    <property type="match status" value="1"/>
</dbReference>
<evidence type="ECO:0000313" key="5">
    <source>
        <dbReference type="Proteomes" id="UP000218238"/>
    </source>
</evidence>
<dbReference type="EMBL" id="NTFS01000307">
    <property type="protein sequence ID" value="PAX51938.1"/>
    <property type="molecule type" value="Genomic_DNA"/>
</dbReference>
<dbReference type="SMART" id="SM00448">
    <property type="entry name" value="REC"/>
    <property type="match status" value="1"/>
</dbReference>
<name>A0A2A2TE58_9CYAN</name>
<dbReference type="Proteomes" id="UP000218238">
    <property type="component" value="Unassembled WGS sequence"/>
</dbReference>
<sequence>MFPKAKYGISSTSQTGRIEDEVAANDTASHQTPNPSQRLILVVEAVGRYIEEITEQLTGLGYRVAIARSGCEAIEKARRLQPKAIFLNPVLPLLSGWDVLTLLKSEESTRGIPAIITATGAEKQQAFANRADGFLRLPVQHQMLAPLLDRLCIKSEQKKSEKENAEVIVNTPLRILRLVNPDIDNHIQPSLPDHRVIEVDDLEQAELLSRVWQFDVVLLDAEIGQAKSYLEGLSKHPRLSVLPIVTCSVDVSQAASQIPGLSVFPCLTTQGTENKSEALLSVLQIASGICCPSSALIVDLMMLPDFPEAKSNQLRNSRTETNRSKKIEEQFSRSLEAPNFFRGSEWFQALIQYLQTGGLKASMARSWAEMLQQIRHHSVDLLLIYLDNSTPKKEVMVALKALEKLPFHLPPVLILDQRLNKIESSEKEEEKVIVSPILGAKVLPRSISMEDLLGEIHLALKGL</sequence>
<feature type="domain" description="Response regulatory" evidence="3">
    <location>
        <begin position="39"/>
        <end position="152"/>
    </location>
</feature>
<dbReference type="GO" id="GO:0000160">
    <property type="term" value="P:phosphorelay signal transduction system"/>
    <property type="evidence" value="ECO:0007669"/>
    <property type="project" value="InterPro"/>
</dbReference>
<dbReference type="PANTHER" id="PTHR44591">
    <property type="entry name" value="STRESS RESPONSE REGULATOR PROTEIN 1"/>
    <property type="match status" value="1"/>
</dbReference>
<comment type="caution">
    <text evidence="4">The sequence shown here is derived from an EMBL/GenBank/DDBJ whole genome shotgun (WGS) entry which is preliminary data.</text>
</comment>
<accession>A0A2A2TE58</accession>
<dbReference type="InterPro" id="IPR011006">
    <property type="entry name" value="CheY-like_superfamily"/>
</dbReference>
<dbReference type="InterPro" id="IPR001789">
    <property type="entry name" value="Sig_transdc_resp-reg_receiver"/>
</dbReference>
<dbReference type="AlphaFoldDB" id="A0A2A2TE58"/>
<dbReference type="InterPro" id="IPR050595">
    <property type="entry name" value="Bact_response_regulator"/>
</dbReference>
<protein>
    <recommendedName>
        <fullName evidence="3">Response regulatory domain-containing protein</fullName>
    </recommendedName>
</protein>
<organism evidence="4 5">
    <name type="scientific">Brunnivagina elsteri CCALA 953</name>
    <dbReference type="NCBI Taxonomy" id="987040"/>
    <lineage>
        <taxon>Bacteria</taxon>
        <taxon>Bacillati</taxon>
        <taxon>Cyanobacteriota</taxon>
        <taxon>Cyanophyceae</taxon>
        <taxon>Nostocales</taxon>
        <taxon>Calotrichaceae</taxon>
        <taxon>Brunnivagina</taxon>
    </lineage>
</organism>
<keyword evidence="5" id="KW-1185">Reference proteome</keyword>